<dbReference type="AlphaFoldDB" id="K8ETM1"/>
<dbReference type="KEGG" id="bpg:Bathy03g00060"/>
<evidence type="ECO:0000256" key="6">
    <source>
        <dbReference type="ARBA" id="ARBA00023034"/>
    </source>
</evidence>
<evidence type="ECO:0000256" key="7">
    <source>
        <dbReference type="ARBA" id="ARBA00023136"/>
    </source>
</evidence>
<feature type="domain" description="Conserved Oligomeric Golgi complex subunit 6 C-terminal" evidence="13">
    <location>
        <begin position="193"/>
        <end position="725"/>
    </location>
</feature>
<proteinExistence type="inferred from homology"/>
<comment type="subcellular location">
    <subcellularLocation>
        <location evidence="1 9">Golgi apparatus membrane</location>
        <topology evidence="1 9">Peripheral membrane protein</topology>
    </subcellularLocation>
</comment>
<keyword evidence="5 9" id="KW-0653">Protein transport</keyword>
<keyword evidence="7 9" id="KW-0472">Membrane</keyword>
<dbReference type="GO" id="GO:0015031">
    <property type="term" value="P:protein transport"/>
    <property type="evidence" value="ECO:0007669"/>
    <property type="project" value="UniProtKB-KW"/>
</dbReference>
<dbReference type="RefSeq" id="XP_007514373.1">
    <property type="nucleotide sequence ID" value="XM_007514311.1"/>
</dbReference>
<feature type="coiled-coil region" evidence="10">
    <location>
        <begin position="127"/>
        <end position="154"/>
    </location>
</feature>
<feature type="region of interest" description="Disordered" evidence="11">
    <location>
        <begin position="338"/>
        <end position="366"/>
    </location>
</feature>
<keyword evidence="10" id="KW-0175">Coiled coil</keyword>
<comment type="subunit">
    <text evidence="9">Component of the conserved oligomeric Golgi complex.</text>
</comment>
<dbReference type="GO" id="GO:0006891">
    <property type="term" value="P:intra-Golgi vesicle-mediated transport"/>
    <property type="evidence" value="ECO:0007669"/>
    <property type="project" value="UniProtKB-UniRule"/>
</dbReference>
<evidence type="ECO:0000259" key="13">
    <source>
        <dbReference type="Pfam" id="PF20653"/>
    </source>
</evidence>
<name>K8ETM1_9CHLO</name>
<dbReference type="GO" id="GO:0017119">
    <property type="term" value="C:Golgi transport complex"/>
    <property type="evidence" value="ECO:0007669"/>
    <property type="project" value="UniProtKB-UniRule"/>
</dbReference>
<protein>
    <recommendedName>
        <fullName evidence="3 9">Conserved oligomeric Golgi complex subunit 6</fullName>
        <shortName evidence="9">COG complex subunit 6</shortName>
    </recommendedName>
    <alternativeName>
        <fullName evidence="8 9">Component of oligomeric Golgi complex 6</fullName>
    </alternativeName>
</protein>
<comment type="function">
    <text evidence="9">Required for normal Golgi function.</text>
</comment>
<dbReference type="Pfam" id="PF06419">
    <property type="entry name" value="COG6_N"/>
    <property type="match status" value="1"/>
</dbReference>
<dbReference type="EMBL" id="FO082276">
    <property type="protein sequence ID" value="CCO15810.1"/>
    <property type="molecule type" value="Genomic_DNA"/>
</dbReference>
<evidence type="ECO:0000313" key="15">
    <source>
        <dbReference type="Proteomes" id="UP000198341"/>
    </source>
</evidence>
<feature type="compositionally biased region" description="Polar residues" evidence="11">
    <location>
        <begin position="346"/>
        <end position="360"/>
    </location>
</feature>
<dbReference type="Proteomes" id="UP000198341">
    <property type="component" value="Chromosome 3"/>
</dbReference>
<evidence type="ECO:0000256" key="2">
    <source>
        <dbReference type="ARBA" id="ARBA00011023"/>
    </source>
</evidence>
<evidence type="ECO:0000313" key="14">
    <source>
        <dbReference type="EMBL" id="CCO15810.1"/>
    </source>
</evidence>
<reference evidence="14 15" key="1">
    <citation type="submission" date="2011-10" db="EMBL/GenBank/DDBJ databases">
        <authorList>
            <person name="Genoscope - CEA"/>
        </authorList>
    </citation>
    <scope>NUCLEOTIDE SEQUENCE [LARGE SCALE GENOMIC DNA]</scope>
    <source>
        <strain evidence="14 15">RCC 1105</strain>
    </source>
</reference>
<gene>
    <name evidence="14" type="ORF">Bathy03g00060</name>
</gene>
<dbReference type="InterPro" id="IPR048368">
    <property type="entry name" value="COG6_N"/>
</dbReference>
<evidence type="ECO:0000256" key="1">
    <source>
        <dbReference type="ARBA" id="ARBA00004395"/>
    </source>
</evidence>
<sequence>MSSTTLAPGLARKVKKVLDTRLDGRETVACLKALSEFYIENDQSARRGLRFAIERRGLDINNEFIHASESTQGTLKAVDDKLDALTQCVDSIEEALEKKSQSTVALLRETESAKNDLARIQSRSKVIDTFLRDYQLKESELNALKEDIDETTEIVGGVSASTSRVITPLFYKALRRVKQIHKNCAHLLRTQHQRSGLELMDVMSGHMDQAHEKLCRWVQSEVRIAAENEFDNTSSFSADAEERLEQVAKALRVLRSRPTLHQYCVEEIARTRHNALFRHFIAALTRGGQSGKAPIEARAHDPVRYISDMLGWIHQAVANERDVCNALFLSTDASLLSDEEDEKDANNTSSTRDDANSGSVKESADTSGELYDNMEGIAKDTMVKIMDGLSRPLRVRVEQALAGTPDALETYKITGVLHFYSGVLEQLLSLTTASPSEAEKGLVEAVKVCAKAAQTSFNDDAIVKGAAITRNPPVPQTGLHAPPIVQERLEVAISILKAASSDVPSSGGLSGREQSGINEHGNAGADKIIVKVLDAIIDPVIEACELGANKLIEVNSTIIGGSKTVPWAADAYVLNCLGALHTPLKQYPLAQAKTQDLTRRISNTATDVADNYAESILNACGLLDVLERVSLYQERSSGVMSHDPSLTLDIISKALQGLVESAKDGAPDFQEVQSPRVRLDIQNRFSNRLIEAYTRVYIAVLNPNAGYGSNERDHIKHAPDALSTIFGM</sequence>
<evidence type="ECO:0000256" key="4">
    <source>
        <dbReference type="ARBA" id="ARBA00022448"/>
    </source>
</evidence>
<evidence type="ECO:0000256" key="10">
    <source>
        <dbReference type="SAM" id="Coils"/>
    </source>
</evidence>
<feature type="domain" description="Conserved oligomeric complex COG6 N-terminal" evidence="12">
    <location>
        <begin position="34"/>
        <end position="146"/>
    </location>
</feature>
<dbReference type="GO" id="GO:0000139">
    <property type="term" value="C:Golgi membrane"/>
    <property type="evidence" value="ECO:0007669"/>
    <property type="project" value="UniProtKB-SubCell"/>
</dbReference>
<keyword evidence="15" id="KW-1185">Reference proteome</keyword>
<evidence type="ECO:0000256" key="8">
    <source>
        <dbReference type="ARBA" id="ARBA00031348"/>
    </source>
</evidence>
<evidence type="ECO:0000256" key="9">
    <source>
        <dbReference type="RuleBase" id="RU365075"/>
    </source>
</evidence>
<dbReference type="InterPro" id="IPR048369">
    <property type="entry name" value="COG6_C"/>
</dbReference>
<evidence type="ECO:0000256" key="11">
    <source>
        <dbReference type="SAM" id="MobiDB-lite"/>
    </source>
</evidence>
<dbReference type="Pfam" id="PF20653">
    <property type="entry name" value="COG6_C"/>
    <property type="match status" value="1"/>
</dbReference>
<evidence type="ECO:0000259" key="12">
    <source>
        <dbReference type="Pfam" id="PF06419"/>
    </source>
</evidence>
<keyword evidence="6 9" id="KW-0333">Golgi apparatus</keyword>
<accession>K8ETM1</accession>
<comment type="similarity">
    <text evidence="2 9">Belongs to the COG6 family.</text>
</comment>
<dbReference type="PANTHER" id="PTHR21506:SF0">
    <property type="entry name" value="CONSERVED OLIGOMERIC GOLGI COMPLEX SUBUNIT 6"/>
    <property type="match status" value="1"/>
</dbReference>
<organism evidence="14 15">
    <name type="scientific">Bathycoccus prasinos</name>
    <dbReference type="NCBI Taxonomy" id="41875"/>
    <lineage>
        <taxon>Eukaryota</taxon>
        <taxon>Viridiplantae</taxon>
        <taxon>Chlorophyta</taxon>
        <taxon>Mamiellophyceae</taxon>
        <taxon>Mamiellales</taxon>
        <taxon>Bathycoccaceae</taxon>
        <taxon>Bathycoccus</taxon>
    </lineage>
</organism>
<evidence type="ECO:0000256" key="3">
    <source>
        <dbReference type="ARBA" id="ARBA00020973"/>
    </source>
</evidence>
<dbReference type="STRING" id="41875.K8ETM1"/>
<keyword evidence="4 9" id="KW-0813">Transport</keyword>
<dbReference type="eggNOG" id="KOG3758">
    <property type="taxonomic scope" value="Eukaryota"/>
</dbReference>
<dbReference type="GeneID" id="19016544"/>
<dbReference type="InterPro" id="IPR010490">
    <property type="entry name" value="COG6"/>
</dbReference>
<dbReference type="PANTHER" id="PTHR21506">
    <property type="entry name" value="COMPONENT OF OLIGOMERIC GOLGI COMPLEX 6"/>
    <property type="match status" value="1"/>
</dbReference>
<dbReference type="SMART" id="SM01087">
    <property type="entry name" value="COG6"/>
    <property type="match status" value="1"/>
</dbReference>
<evidence type="ECO:0000256" key="5">
    <source>
        <dbReference type="ARBA" id="ARBA00022927"/>
    </source>
</evidence>
<dbReference type="OrthoDB" id="272987at2759"/>